<keyword evidence="7 10" id="KW-0472">Membrane</keyword>
<reference evidence="12" key="1">
    <citation type="submission" date="2016-06" db="EMBL/GenBank/DDBJ databases">
        <title>Draft genome sequence of Desulfoplanes formicivorans strain Pf12B.</title>
        <authorList>
            <person name="Watanabe M."/>
            <person name="Kojima H."/>
            <person name="Fukui M."/>
        </authorList>
    </citation>
    <scope>NUCLEOTIDE SEQUENCE [LARGE SCALE GENOMIC DNA]</scope>
    <source>
        <strain evidence="12">Pf12B</strain>
    </source>
</reference>
<keyword evidence="2 10" id="KW-0444">Lipid biosynthesis</keyword>
<dbReference type="STRING" id="1592317.DPF_1547"/>
<keyword evidence="12" id="KW-1185">Reference proteome</keyword>
<evidence type="ECO:0000313" key="12">
    <source>
        <dbReference type="Proteomes" id="UP000095200"/>
    </source>
</evidence>
<dbReference type="RefSeq" id="WP_176724203.1">
    <property type="nucleotide sequence ID" value="NZ_BDFE01000015.1"/>
</dbReference>
<dbReference type="NCBIfam" id="TIGR00023">
    <property type="entry name" value="glycerol-3-phosphate 1-O-acyltransferase PlsY"/>
    <property type="match status" value="1"/>
</dbReference>
<dbReference type="PANTHER" id="PTHR30309">
    <property type="entry name" value="INNER MEMBRANE PROTEIN YGIH"/>
    <property type="match status" value="1"/>
</dbReference>
<dbReference type="SMART" id="SM01207">
    <property type="entry name" value="G3P_acyltransf"/>
    <property type="match status" value="1"/>
</dbReference>
<comment type="function">
    <text evidence="10">Catalyzes the transfer of an acyl group from acyl-phosphate (acyl-PO(4)) to glycerol-3-phosphate (G3P) to form lysophosphatidic acid (LPA). This enzyme utilizes acyl-phosphate as fatty acyl donor, but not acyl-CoA or acyl-ACP.</text>
</comment>
<comment type="subcellular location">
    <subcellularLocation>
        <location evidence="10">Cell membrane</location>
        <topology evidence="10">Multi-pass membrane protein</topology>
    </subcellularLocation>
</comment>
<keyword evidence="8 10" id="KW-0594">Phospholipid biosynthesis</keyword>
<proteinExistence type="inferred from homology"/>
<name>A0A194AHX9_9BACT</name>
<feature type="transmembrane region" description="Helical" evidence="10">
    <location>
        <begin position="48"/>
        <end position="66"/>
    </location>
</feature>
<keyword evidence="3 10" id="KW-0808">Transferase</keyword>
<dbReference type="GO" id="GO:0043772">
    <property type="term" value="F:acyl-phosphate glycerol-3-phosphate acyltransferase activity"/>
    <property type="evidence" value="ECO:0007669"/>
    <property type="project" value="UniProtKB-UniRule"/>
</dbReference>
<comment type="subunit">
    <text evidence="10">Probably interacts with PlsX.</text>
</comment>
<organism evidence="11 12">
    <name type="scientific">Desulfoplanes formicivorans</name>
    <dbReference type="NCBI Taxonomy" id="1592317"/>
    <lineage>
        <taxon>Bacteria</taxon>
        <taxon>Pseudomonadati</taxon>
        <taxon>Thermodesulfobacteriota</taxon>
        <taxon>Desulfovibrionia</taxon>
        <taxon>Desulfovibrionales</taxon>
        <taxon>Desulfoplanaceae</taxon>
        <taxon>Desulfoplanes</taxon>
    </lineage>
</organism>
<dbReference type="GO" id="GO:0008654">
    <property type="term" value="P:phospholipid biosynthetic process"/>
    <property type="evidence" value="ECO:0007669"/>
    <property type="project" value="UniProtKB-UniRule"/>
</dbReference>
<evidence type="ECO:0000256" key="2">
    <source>
        <dbReference type="ARBA" id="ARBA00022516"/>
    </source>
</evidence>
<keyword evidence="6 10" id="KW-0443">Lipid metabolism</keyword>
<evidence type="ECO:0000256" key="10">
    <source>
        <dbReference type="HAMAP-Rule" id="MF_01043"/>
    </source>
</evidence>
<dbReference type="Pfam" id="PF02660">
    <property type="entry name" value="G3P_acyltransf"/>
    <property type="match status" value="1"/>
</dbReference>
<feature type="transmembrane region" description="Helical" evidence="10">
    <location>
        <begin position="149"/>
        <end position="174"/>
    </location>
</feature>
<evidence type="ECO:0000256" key="8">
    <source>
        <dbReference type="ARBA" id="ARBA00023209"/>
    </source>
</evidence>
<dbReference type="Proteomes" id="UP000095200">
    <property type="component" value="Unassembled WGS sequence"/>
</dbReference>
<dbReference type="AlphaFoldDB" id="A0A194AHX9"/>
<evidence type="ECO:0000256" key="7">
    <source>
        <dbReference type="ARBA" id="ARBA00023136"/>
    </source>
</evidence>
<keyword evidence="5 10" id="KW-1133">Transmembrane helix</keyword>
<comment type="caution">
    <text evidence="11">The sequence shown here is derived from an EMBL/GenBank/DDBJ whole genome shotgun (WGS) entry which is preliminary data.</text>
</comment>
<evidence type="ECO:0000256" key="9">
    <source>
        <dbReference type="ARBA" id="ARBA00023264"/>
    </source>
</evidence>
<accession>A0A194AHX9</accession>
<dbReference type="EC" id="2.3.1.275" evidence="10"/>
<feature type="transmembrane region" description="Helical" evidence="10">
    <location>
        <begin position="78"/>
        <end position="98"/>
    </location>
</feature>
<feature type="transmembrane region" description="Helical" evidence="10">
    <location>
        <begin position="6"/>
        <end position="27"/>
    </location>
</feature>
<sequence length="196" mass="20968">MVTIFWLGISYLLGAVPFGLLIAKVFCKVDPLSQGSKSTGATNIARTCGLGYGILTLVLDVFKGWFPIIVATSFTHSATFLTLTGLAAVAGHMYSVFLNGKGGKGVATTVGVFLALAPGVLFWSIVVFAMVIIASGYVSMGSLCLATALPVFLLVSGHFSLLILALVLMALIFWKHRDNIERLRAGNEHSWKKKKE</sequence>
<evidence type="ECO:0000256" key="4">
    <source>
        <dbReference type="ARBA" id="ARBA00022692"/>
    </source>
</evidence>
<dbReference type="PANTHER" id="PTHR30309:SF0">
    <property type="entry name" value="GLYCEROL-3-PHOSPHATE ACYLTRANSFERASE-RELATED"/>
    <property type="match status" value="1"/>
</dbReference>
<dbReference type="GO" id="GO:0005886">
    <property type="term" value="C:plasma membrane"/>
    <property type="evidence" value="ECO:0007669"/>
    <property type="project" value="UniProtKB-SubCell"/>
</dbReference>
<gene>
    <name evidence="10" type="primary">plsY</name>
    <name evidence="11" type="ORF">DPF_1547</name>
</gene>
<evidence type="ECO:0000256" key="3">
    <source>
        <dbReference type="ARBA" id="ARBA00022679"/>
    </source>
</evidence>
<dbReference type="EMBL" id="BDFE01000015">
    <property type="protein sequence ID" value="GAU08830.1"/>
    <property type="molecule type" value="Genomic_DNA"/>
</dbReference>
<comment type="pathway">
    <text evidence="10">Lipid metabolism; phospholipid metabolism.</text>
</comment>
<evidence type="ECO:0000313" key="11">
    <source>
        <dbReference type="EMBL" id="GAU08830.1"/>
    </source>
</evidence>
<comment type="catalytic activity">
    <reaction evidence="10">
        <text>an acyl phosphate + sn-glycerol 3-phosphate = a 1-acyl-sn-glycero-3-phosphate + phosphate</text>
        <dbReference type="Rhea" id="RHEA:34075"/>
        <dbReference type="ChEBI" id="CHEBI:43474"/>
        <dbReference type="ChEBI" id="CHEBI:57597"/>
        <dbReference type="ChEBI" id="CHEBI:57970"/>
        <dbReference type="ChEBI" id="CHEBI:59918"/>
        <dbReference type="EC" id="2.3.1.275"/>
    </reaction>
</comment>
<feature type="transmembrane region" description="Helical" evidence="10">
    <location>
        <begin position="110"/>
        <end position="137"/>
    </location>
</feature>
<keyword evidence="9 10" id="KW-1208">Phospholipid metabolism</keyword>
<dbReference type="InterPro" id="IPR003811">
    <property type="entry name" value="G3P_acylTferase_PlsY"/>
</dbReference>
<dbReference type="UniPathway" id="UPA00085"/>
<keyword evidence="1 10" id="KW-1003">Cell membrane</keyword>
<evidence type="ECO:0000256" key="6">
    <source>
        <dbReference type="ARBA" id="ARBA00023098"/>
    </source>
</evidence>
<keyword evidence="4 10" id="KW-0812">Transmembrane</keyword>
<protein>
    <recommendedName>
        <fullName evidence="10">Glycerol-3-phosphate acyltransferase</fullName>
    </recommendedName>
    <alternativeName>
        <fullName evidence="10">Acyl-PO4 G3P acyltransferase</fullName>
    </alternativeName>
    <alternativeName>
        <fullName evidence="10">Acyl-phosphate--glycerol-3-phosphate acyltransferase</fullName>
    </alternativeName>
    <alternativeName>
        <fullName evidence="10">G3P acyltransferase</fullName>
        <shortName evidence="10">GPAT</shortName>
        <ecNumber evidence="10">2.3.1.275</ecNumber>
    </alternativeName>
    <alternativeName>
        <fullName evidence="10">Lysophosphatidic acid synthase</fullName>
        <shortName evidence="10">LPA synthase</shortName>
    </alternativeName>
</protein>
<dbReference type="HAMAP" id="MF_01043">
    <property type="entry name" value="PlsY"/>
    <property type="match status" value="1"/>
</dbReference>
<comment type="similarity">
    <text evidence="10">Belongs to the PlsY family.</text>
</comment>
<evidence type="ECO:0000256" key="5">
    <source>
        <dbReference type="ARBA" id="ARBA00022989"/>
    </source>
</evidence>
<evidence type="ECO:0000256" key="1">
    <source>
        <dbReference type="ARBA" id="ARBA00022475"/>
    </source>
</evidence>